<organism evidence="1 2">
    <name type="scientific">Spartinivicinus marinus</name>
    <dbReference type="NCBI Taxonomy" id="2994442"/>
    <lineage>
        <taxon>Bacteria</taxon>
        <taxon>Pseudomonadati</taxon>
        <taxon>Pseudomonadota</taxon>
        <taxon>Gammaproteobacteria</taxon>
        <taxon>Oceanospirillales</taxon>
        <taxon>Zooshikellaceae</taxon>
        <taxon>Spartinivicinus</taxon>
    </lineage>
</organism>
<proteinExistence type="predicted"/>
<dbReference type="EMBL" id="JACCKB010000028">
    <property type="protein sequence ID" value="NYZ67689.1"/>
    <property type="molecule type" value="Genomic_DNA"/>
</dbReference>
<accession>A0A853I4T2</accession>
<reference evidence="1 2" key="1">
    <citation type="submission" date="2020-07" db="EMBL/GenBank/DDBJ databases">
        <title>Endozoicomonas sp. nov., isolated from sediment.</title>
        <authorList>
            <person name="Gu T."/>
        </authorList>
    </citation>
    <scope>NUCLEOTIDE SEQUENCE [LARGE SCALE GENOMIC DNA]</scope>
    <source>
        <strain evidence="1 2">SM1973</strain>
    </source>
</reference>
<dbReference type="AlphaFoldDB" id="A0A853I4T2"/>
<name>A0A853I4T2_9GAMM</name>
<dbReference type="RefSeq" id="WP_180569708.1">
    <property type="nucleotide sequence ID" value="NZ_JACCKB010000028.1"/>
</dbReference>
<evidence type="ECO:0000313" key="1">
    <source>
        <dbReference type="EMBL" id="NYZ67689.1"/>
    </source>
</evidence>
<keyword evidence="2" id="KW-1185">Reference proteome</keyword>
<protein>
    <submittedName>
        <fullName evidence="1">Uncharacterized protein</fullName>
    </submittedName>
</protein>
<gene>
    <name evidence="1" type="ORF">H0A36_16880</name>
</gene>
<dbReference type="Proteomes" id="UP000569732">
    <property type="component" value="Unassembled WGS sequence"/>
</dbReference>
<evidence type="ECO:0000313" key="2">
    <source>
        <dbReference type="Proteomes" id="UP000569732"/>
    </source>
</evidence>
<comment type="caution">
    <text evidence="1">The sequence shown here is derived from an EMBL/GenBank/DDBJ whole genome shotgun (WGS) entry which is preliminary data.</text>
</comment>
<sequence length="522" mass="59537">MLKQLPKKHAFLWLSVFFAGTSYEHALSAETQENNKSSAFKQLKLLWWADASAQNVPSPDEGEVIIITDDTEVEDEISDSDEEILLDTDTGNDSLDIEALEELAAGESTDSSGLNYGLSTNITGSWLSRSASNVSHYEYGQLNAFLQYQPSEKWEWQLGIRADYDKQVGSPDFEALKFDYDEVFLRYRTDQFSFTIGSQIVLWGVADEVAPTDQVSVQDLTRGLIPDWEDRHRAYPMLRFEYFMDNRKLDAIWLPDFRAAELPNDDSIWAPIRRDTGQIFAPLRSFQVSQITIGEDDEGSGGGGVRYSVTAEGFDYAVTLLRVKRSLPYYKLSNETLDILRTNPNPLAILTASDDNLIETHPYSWVVGGDLTFQLWDVTWRLEGAFSSEKPATKQTLDYTTYDGFDWVFSGEFYPGDGDDRLNLQLVGSTINSNDKLIDRKRVYSLNGQFEGLYSNERWRLRIRFNHGLNLHDDFIGTEIAFLGWEPHELYLASYFFDGSPRSVGGFFKNNNMFTIGWRGEF</sequence>